<sequence>LVKMYTRCGRLREAREVFDRIVICWNSMIATYPQGGHTAQARQLYEEMEGFELKASDTTFAGACSSLEEGIRGLTSSIIIQNALVSMYTRWTLRRPCLTRSRARAWSPGDRCLFSARRDQASTGVLQKDGGRAQRKSR</sequence>
<dbReference type="Gene3D" id="1.25.40.10">
    <property type="entry name" value="Tetratricopeptide repeat domain"/>
    <property type="match status" value="1"/>
</dbReference>
<dbReference type="InterPro" id="IPR002885">
    <property type="entry name" value="PPR_rpt"/>
</dbReference>
<dbReference type="EMBL" id="GL377570">
    <property type="protein sequence ID" value="EFJ33812.1"/>
    <property type="molecule type" value="Genomic_DNA"/>
</dbReference>
<feature type="non-terminal residue" evidence="2">
    <location>
        <position position="1"/>
    </location>
</feature>
<dbReference type="PANTHER" id="PTHR24015">
    <property type="entry name" value="OS07G0578800 PROTEIN-RELATED"/>
    <property type="match status" value="1"/>
</dbReference>
<dbReference type="Pfam" id="PF01535">
    <property type="entry name" value="PPR"/>
    <property type="match status" value="2"/>
</dbReference>
<dbReference type="InterPro" id="IPR011990">
    <property type="entry name" value="TPR-like_helical_dom_sf"/>
</dbReference>
<proteinExistence type="predicted"/>
<keyword evidence="1" id="KW-0677">Repeat</keyword>
<keyword evidence="3" id="KW-1185">Reference proteome</keyword>
<name>D8R0Z6_SELML</name>
<dbReference type="Gramene" id="EFJ33812">
    <property type="protein sequence ID" value="EFJ33812"/>
    <property type="gene ID" value="SELMODRAFT_83579"/>
</dbReference>
<organism evidence="3">
    <name type="scientific">Selaginella moellendorffii</name>
    <name type="common">Spikemoss</name>
    <dbReference type="NCBI Taxonomy" id="88036"/>
    <lineage>
        <taxon>Eukaryota</taxon>
        <taxon>Viridiplantae</taxon>
        <taxon>Streptophyta</taxon>
        <taxon>Embryophyta</taxon>
        <taxon>Tracheophyta</taxon>
        <taxon>Lycopodiopsida</taxon>
        <taxon>Selaginellales</taxon>
        <taxon>Selaginellaceae</taxon>
        <taxon>Selaginella</taxon>
    </lineage>
</organism>
<accession>D8R0Z6</accession>
<dbReference type="KEGG" id="smo:SELMODRAFT_83579"/>
<dbReference type="GO" id="GO:0003723">
    <property type="term" value="F:RNA binding"/>
    <property type="evidence" value="ECO:0007669"/>
    <property type="project" value="InterPro"/>
</dbReference>
<evidence type="ECO:0000313" key="2">
    <source>
        <dbReference type="EMBL" id="EFJ33812.1"/>
    </source>
</evidence>
<dbReference type="PANTHER" id="PTHR24015:SF548">
    <property type="entry name" value="OS08G0340900 PROTEIN"/>
    <property type="match status" value="1"/>
</dbReference>
<evidence type="ECO:0008006" key="4">
    <source>
        <dbReference type="Google" id="ProtNLM"/>
    </source>
</evidence>
<dbReference type="GO" id="GO:0009451">
    <property type="term" value="P:RNA modification"/>
    <property type="evidence" value="ECO:0007669"/>
    <property type="project" value="InterPro"/>
</dbReference>
<dbReference type="Proteomes" id="UP000001514">
    <property type="component" value="Unassembled WGS sequence"/>
</dbReference>
<evidence type="ECO:0000256" key="1">
    <source>
        <dbReference type="ARBA" id="ARBA00022737"/>
    </source>
</evidence>
<reference evidence="2 3" key="1">
    <citation type="journal article" date="2011" name="Science">
        <title>The Selaginella genome identifies genetic changes associated with the evolution of vascular plants.</title>
        <authorList>
            <person name="Banks J.A."/>
            <person name="Nishiyama T."/>
            <person name="Hasebe M."/>
            <person name="Bowman J.L."/>
            <person name="Gribskov M."/>
            <person name="dePamphilis C."/>
            <person name="Albert V.A."/>
            <person name="Aono N."/>
            <person name="Aoyama T."/>
            <person name="Ambrose B.A."/>
            <person name="Ashton N.W."/>
            <person name="Axtell M.J."/>
            <person name="Barker E."/>
            <person name="Barker M.S."/>
            <person name="Bennetzen J.L."/>
            <person name="Bonawitz N.D."/>
            <person name="Chapple C."/>
            <person name="Cheng C."/>
            <person name="Correa L.G."/>
            <person name="Dacre M."/>
            <person name="DeBarry J."/>
            <person name="Dreyer I."/>
            <person name="Elias M."/>
            <person name="Engstrom E.M."/>
            <person name="Estelle M."/>
            <person name="Feng L."/>
            <person name="Finet C."/>
            <person name="Floyd S.K."/>
            <person name="Frommer W.B."/>
            <person name="Fujita T."/>
            <person name="Gramzow L."/>
            <person name="Gutensohn M."/>
            <person name="Harholt J."/>
            <person name="Hattori M."/>
            <person name="Heyl A."/>
            <person name="Hirai T."/>
            <person name="Hiwatashi Y."/>
            <person name="Ishikawa M."/>
            <person name="Iwata M."/>
            <person name="Karol K.G."/>
            <person name="Koehler B."/>
            <person name="Kolukisaoglu U."/>
            <person name="Kubo M."/>
            <person name="Kurata T."/>
            <person name="Lalonde S."/>
            <person name="Li K."/>
            <person name="Li Y."/>
            <person name="Litt A."/>
            <person name="Lyons E."/>
            <person name="Manning G."/>
            <person name="Maruyama T."/>
            <person name="Michael T.P."/>
            <person name="Mikami K."/>
            <person name="Miyazaki S."/>
            <person name="Morinaga S."/>
            <person name="Murata T."/>
            <person name="Mueller-Roeber B."/>
            <person name="Nelson D.R."/>
            <person name="Obara M."/>
            <person name="Oguri Y."/>
            <person name="Olmstead R.G."/>
            <person name="Onodera N."/>
            <person name="Petersen B.L."/>
            <person name="Pils B."/>
            <person name="Prigge M."/>
            <person name="Rensing S.A."/>
            <person name="Riano-Pachon D.M."/>
            <person name="Roberts A.W."/>
            <person name="Sato Y."/>
            <person name="Scheller H.V."/>
            <person name="Schulz B."/>
            <person name="Schulz C."/>
            <person name="Shakirov E.V."/>
            <person name="Shibagaki N."/>
            <person name="Shinohara N."/>
            <person name="Shippen D.E."/>
            <person name="Soerensen I."/>
            <person name="Sotooka R."/>
            <person name="Sugimoto N."/>
            <person name="Sugita M."/>
            <person name="Sumikawa N."/>
            <person name="Tanurdzic M."/>
            <person name="Theissen G."/>
            <person name="Ulvskov P."/>
            <person name="Wakazuki S."/>
            <person name="Weng J.K."/>
            <person name="Willats W.W."/>
            <person name="Wipf D."/>
            <person name="Wolf P.G."/>
            <person name="Yang L."/>
            <person name="Zimmer A.D."/>
            <person name="Zhu Q."/>
            <person name="Mitros T."/>
            <person name="Hellsten U."/>
            <person name="Loque D."/>
            <person name="Otillar R."/>
            <person name="Salamov A."/>
            <person name="Schmutz J."/>
            <person name="Shapiro H."/>
            <person name="Lindquist E."/>
            <person name="Lucas S."/>
            <person name="Rokhsar D."/>
            <person name="Grigoriev I.V."/>
        </authorList>
    </citation>
    <scope>NUCLEOTIDE SEQUENCE [LARGE SCALE GENOMIC DNA]</scope>
</reference>
<dbReference type="InterPro" id="IPR046960">
    <property type="entry name" value="PPR_At4g14850-like_plant"/>
</dbReference>
<dbReference type="InParanoid" id="D8R0Z6"/>
<protein>
    <recommendedName>
        <fullName evidence="4">Pentacotripeptide-repeat region of PRORP domain-containing protein</fullName>
    </recommendedName>
</protein>
<dbReference type="HOGENOM" id="CLU_1860447_0_0_1"/>
<evidence type="ECO:0000313" key="3">
    <source>
        <dbReference type="Proteomes" id="UP000001514"/>
    </source>
</evidence>
<dbReference type="OMA" id="SSECHRG"/>
<gene>
    <name evidence="2" type="ORF">SELMODRAFT_83579</name>
</gene>
<dbReference type="AlphaFoldDB" id="D8R0Z6"/>
<dbReference type="eggNOG" id="KOG4197">
    <property type="taxonomic scope" value="Eukaryota"/>
</dbReference>